<dbReference type="UniPathway" id="UPA00253">
    <property type="reaction ID" value="UER00331"/>
</dbReference>
<evidence type="ECO:0000256" key="9">
    <source>
        <dbReference type="ARBA" id="ARBA00033102"/>
    </source>
</evidence>
<dbReference type="GO" id="GO:0009435">
    <property type="term" value="P:NAD+ biosynthetic process"/>
    <property type="evidence" value="ECO:0007669"/>
    <property type="project" value="UniProtKB-UniPathway"/>
</dbReference>
<reference evidence="16" key="1">
    <citation type="journal article" date="2014" name="Sci. Data">
        <title>Genomes of diverse isolates of the marine cyanobacterium Prochlorococcus.</title>
        <authorList>
            <person name="Biller S."/>
            <person name="Berube P."/>
            <person name="Thompson J."/>
            <person name="Kelly L."/>
            <person name="Roggensack S."/>
            <person name="Awad L."/>
            <person name="Roache-Johnson K."/>
            <person name="Ding H."/>
            <person name="Giovannoni S.J."/>
            <person name="Moore L.R."/>
            <person name="Chisholm S.W."/>
        </authorList>
    </citation>
    <scope>NUCLEOTIDE SEQUENCE [LARGE SCALE GENOMIC DNA]</scope>
    <source>
        <strain evidence="16">GP2</strain>
    </source>
</reference>
<comment type="catalytic activity">
    <reaction evidence="10">
        <text>nicotinate beta-D-ribonucleotide + CO2 + diphosphate = quinolinate + 5-phospho-alpha-D-ribose 1-diphosphate + 2 H(+)</text>
        <dbReference type="Rhea" id="RHEA:12733"/>
        <dbReference type="ChEBI" id="CHEBI:15378"/>
        <dbReference type="ChEBI" id="CHEBI:16526"/>
        <dbReference type="ChEBI" id="CHEBI:29959"/>
        <dbReference type="ChEBI" id="CHEBI:33019"/>
        <dbReference type="ChEBI" id="CHEBI:57502"/>
        <dbReference type="ChEBI" id="CHEBI:58017"/>
        <dbReference type="EC" id="2.4.2.19"/>
    </reaction>
</comment>
<dbReference type="PANTHER" id="PTHR32179">
    <property type="entry name" value="NICOTINATE-NUCLEOTIDE PYROPHOSPHORYLASE [CARBOXYLATING]"/>
    <property type="match status" value="1"/>
</dbReference>
<comment type="caution">
    <text evidence="15">The sequence shown here is derived from an EMBL/GenBank/DDBJ whole genome shotgun (WGS) entry which is preliminary data.</text>
</comment>
<comment type="function">
    <text evidence="1">Involved in the catabolism of quinolinic acid (QA).</text>
</comment>
<dbReference type="STRING" id="59925.EU91_0358"/>
<dbReference type="PIRSF" id="PIRSF006250">
    <property type="entry name" value="NadC_ModD"/>
    <property type="match status" value="1"/>
</dbReference>
<dbReference type="EC" id="2.4.2.19" evidence="5"/>
<dbReference type="Pfam" id="PF01729">
    <property type="entry name" value="QRPTase_C"/>
    <property type="match status" value="1"/>
</dbReference>
<dbReference type="SUPFAM" id="SSF54675">
    <property type="entry name" value="Nicotinate/Quinolinate PRTase N-terminal domain-like"/>
    <property type="match status" value="1"/>
</dbReference>
<dbReference type="NCBIfam" id="TIGR00078">
    <property type="entry name" value="nadC"/>
    <property type="match status" value="1"/>
</dbReference>
<gene>
    <name evidence="15" type="ORF">EU91_0358</name>
</gene>
<evidence type="ECO:0000256" key="1">
    <source>
        <dbReference type="ARBA" id="ARBA00003237"/>
    </source>
</evidence>
<evidence type="ECO:0000256" key="5">
    <source>
        <dbReference type="ARBA" id="ARBA00011944"/>
    </source>
</evidence>
<dbReference type="InterPro" id="IPR037128">
    <property type="entry name" value="Quinolinate_PRibosylTase_N_sf"/>
</dbReference>
<evidence type="ECO:0000256" key="12">
    <source>
        <dbReference type="PIRNR" id="PIRNR006250"/>
    </source>
</evidence>
<evidence type="ECO:0000259" key="14">
    <source>
        <dbReference type="Pfam" id="PF02749"/>
    </source>
</evidence>
<evidence type="ECO:0000256" key="2">
    <source>
        <dbReference type="ARBA" id="ARBA00004893"/>
    </source>
</evidence>
<dbReference type="FunFam" id="3.20.20.70:FF:000030">
    <property type="entry name" value="Nicotinate-nucleotide pyrophosphorylase, carboxylating"/>
    <property type="match status" value="1"/>
</dbReference>
<dbReference type="OrthoDB" id="9782546at2"/>
<dbReference type="PANTHER" id="PTHR32179:SF3">
    <property type="entry name" value="NICOTINATE-NUCLEOTIDE PYROPHOSPHORYLASE [CARBOXYLATING]"/>
    <property type="match status" value="1"/>
</dbReference>
<evidence type="ECO:0000259" key="13">
    <source>
        <dbReference type="Pfam" id="PF01729"/>
    </source>
</evidence>
<dbReference type="CDD" id="cd01572">
    <property type="entry name" value="QPRTase"/>
    <property type="match status" value="1"/>
</dbReference>
<evidence type="ECO:0000256" key="11">
    <source>
        <dbReference type="ARBA" id="ARBA00069173"/>
    </source>
</evidence>
<comment type="pathway">
    <text evidence="2">Cofactor biosynthesis; NAD(+) biosynthesis; nicotinate D-ribonucleotide from quinolinate: step 1/1.</text>
</comment>
<dbReference type="Proteomes" id="UP000030598">
    <property type="component" value="Unassembled WGS sequence"/>
</dbReference>
<evidence type="ECO:0000256" key="6">
    <source>
        <dbReference type="ARBA" id="ARBA00022642"/>
    </source>
</evidence>
<dbReference type="Gene3D" id="3.90.1170.20">
    <property type="entry name" value="Quinolinate phosphoribosyl transferase, N-terminal domain"/>
    <property type="match status" value="1"/>
</dbReference>
<dbReference type="InterPro" id="IPR022412">
    <property type="entry name" value="Quinolinate_PRibosylTrfase_N"/>
</dbReference>
<keyword evidence="8 12" id="KW-0808">Transferase</keyword>
<dbReference type="GO" id="GO:0005737">
    <property type="term" value="C:cytoplasm"/>
    <property type="evidence" value="ECO:0007669"/>
    <property type="project" value="TreeGrafter"/>
</dbReference>
<dbReference type="InterPro" id="IPR013785">
    <property type="entry name" value="Aldolase_TIM"/>
</dbReference>
<evidence type="ECO:0000256" key="7">
    <source>
        <dbReference type="ARBA" id="ARBA00022676"/>
    </source>
</evidence>
<dbReference type="FunFam" id="3.90.1170.20:FF:000001">
    <property type="entry name" value="Nicotinate-nucleotide diphosphorylase (Carboxylating)"/>
    <property type="match status" value="1"/>
</dbReference>
<evidence type="ECO:0000313" key="16">
    <source>
        <dbReference type="Proteomes" id="UP000030598"/>
    </source>
</evidence>
<dbReference type="GO" id="GO:0034213">
    <property type="term" value="P:quinolinate catabolic process"/>
    <property type="evidence" value="ECO:0007669"/>
    <property type="project" value="TreeGrafter"/>
</dbReference>
<dbReference type="InterPro" id="IPR002638">
    <property type="entry name" value="Quinolinate_PRibosylTrfase_C"/>
</dbReference>
<dbReference type="Gene3D" id="3.20.20.70">
    <property type="entry name" value="Aldolase class I"/>
    <property type="match status" value="1"/>
</dbReference>
<comment type="similarity">
    <text evidence="3 12">Belongs to the NadC/ModD family.</text>
</comment>
<dbReference type="eggNOG" id="COG0157">
    <property type="taxonomic scope" value="Bacteria"/>
</dbReference>
<dbReference type="InterPro" id="IPR004393">
    <property type="entry name" value="NadC"/>
</dbReference>
<organism evidence="15 16">
    <name type="scientific">Prochlorococcus marinus str. GP2</name>
    <dbReference type="NCBI Taxonomy" id="59925"/>
    <lineage>
        <taxon>Bacteria</taxon>
        <taxon>Bacillati</taxon>
        <taxon>Cyanobacteriota</taxon>
        <taxon>Cyanophyceae</taxon>
        <taxon>Synechococcales</taxon>
        <taxon>Prochlorococcaceae</taxon>
        <taxon>Prochlorococcus</taxon>
    </lineage>
</organism>
<keyword evidence="7 12" id="KW-0328">Glycosyltransferase</keyword>
<comment type="subunit">
    <text evidence="4">Hexamer formed by 3 homodimers.</text>
</comment>
<name>A0A0A1ZG66_PROMR</name>
<dbReference type="SUPFAM" id="SSF51690">
    <property type="entry name" value="Nicotinate/Quinolinate PRTase C-terminal domain-like"/>
    <property type="match status" value="1"/>
</dbReference>
<proteinExistence type="inferred from homology"/>
<evidence type="ECO:0000256" key="4">
    <source>
        <dbReference type="ARBA" id="ARBA00011218"/>
    </source>
</evidence>
<dbReference type="InterPro" id="IPR027277">
    <property type="entry name" value="NadC/ModD"/>
</dbReference>
<dbReference type="GO" id="GO:0004514">
    <property type="term" value="F:nicotinate-nucleotide diphosphorylase (carboxylating) activity"/>
    <property type="evidence" value="ECO:0007669"/>
    <property type="project" value="UniProtKB-EC"/>
</dbReference>
<accession>A0A0A1ZG66</accession>
<evidence type="ECO:0000313" key="15">
    <source>
        <dbReference type="EMBL" id="KGF88425.1"/>
    </source>
</evidence>
<dbReference type="EMBL" id="JNAH01000003">
    <property type="protein sequence ID" value="KGF88425.1"/>
    <property type="molecule type" value="Genomic_DNA"/>
</dbReference>
<feature type="domain" description="Quinolinate phosphoribosyl transferase N-terminal" evidence="14">
    <location>
        <begin position="24"/>
        <end position="107"/>
    </location>
</feature>
<feature type="domain" description="Quinolinate phosphoribosyl transferase C-terminal" evidence="13">
    <location>
        <begin position="109"/>
        <end position="285"/>
    </location>
</feature>
<evidence type="ECO:0000256" key="10">
    <source>
        <dbReference type="ARBA" id="ARBA00047445"/>
    </source>
</evidence>
<dbReference type="Pfam" id="PF02749">
    <property type="entry name" value="QRPTase_N"/>
    <property type="match status" value="1"/>
</dbReference>
<sequence>MDLNTPIISKIIDNWIDEDIGRGDLTSPSITEENGNAYWIAKEGGIFCGVEIIKEIFKKIDLKISSKFNISDGDQFVKDQKLLEIYGPSKSLLASERIGLNIAMHLSGISTYTKNLVNKLEGTNIKLADTRKTTPGLRIFEKYAFKCGGGVNHRMGLYDSAMIKENHIAWTDNLNNAVKKIRLNSPFTTHIIIEAENIEQAKEAVLAGADSVLLDELSPETIKKNVQELRDLSMNSLKKEVNKNLIIEVSGINPEEISKYLIKGIDLISTSSSITKSNWIDLSMRYIKKSYR</sequence>
<keyword evidence="6" id="KW-0662">Pyridine nucleotide biosynthesis</keyword>
<dbReference type="InterPro" id="IPR036068">
    <property type="entry name" value="Nicotinate_pribotase-like_C"/>
</dbReference>
<dbReference type="AlphaFoldDB" id="A0A0A1ZG66"/>
<evidence type="ECO:0000256" key="8">
    <source>
        <dbReference type="ARBA" id="ARBA00022679"/>
    </source>
</evidence>
<protein>
    <recommendedName>
        <fullName evidence="11">Probable nicotinate-nucleotide pyrophosphorylase [carboxylating]</fullName>
        <ecNumber evidence="5">2.4.2.19</ecNumber>
    </recommendedName>
    <alternativeName>
        <fullName evidence="9">Quinolinate phosphoribosyltransferase [decarboxylating]</fullName>
    </alternativeName>
</protein>
<evidence type="ECO:0000256" key="3">
    <source>
        <dbReference type="ARBA" id="ARBA00009400"/>
    </source>
</evidence>
<dbReference type="RefSeq" id="WP_032523960.1">
    <property type="nucleotide sequence ID" value="NZ_CP138934.1"/>
</dbReference>